<dbReference type="PANTHER" id="PTHR10048:SF7">
    <property type="entry name" value="PHOSPHATIDYLINOSITOL 3-KINASE CATALYTIC SUBUNIT TYPE 3"/>
    <property type="match status" value="1"/>
</dbReference>
<dbReference type="GO" id="GO:0005768">
    <property type="term" value="C:endosome"/>
    <property type="evidence" value="ECO:0007669"/>
    <property type="project" value="TreeGrafter"/>
</dbReference>
<evidence type="ECO:0000256" key="7">
    <source>
        <dbReference type="ARBA" id="ARBA00023985"/>
    </source>
</evidence>
<dbReference type="PIRSF" id="PIRSF000587">
    <property type="entry name" value="PI3K_Vps34"/>
    <property type="match status" value="1"/>
</dbReference>
<keyword evidence="3 8" id="KW-0808">Transferase</keyword>
<accession>A0A8J5R503</accession>
<keyword evidence="6 8" id="KW-0067">ATP-binding</keyword>
<dbReference type="EC" id="2.7.1.137" evidence="1 8"/>
<dbReference type="FunFam" id="1.10.1070.11:FF:000002">
    <property type="entry name" value="Phosphatidylinositol 3-kinase catalytic subunit type 3"/>
    <property type="match status" value="1"/>
</dbReference>
<dbReference type="PROSITE" id="PS00915">
    <property type="entry name" value="PI3_4_KINASE_1"/>
    <property type="match status" value="1"/>
</dbReference>
<dbReference type="InterPro" id="IPR002420">
    <property type="entry name" value="PI3K-type_C2_dom"/>
</dbReference>
<dbReference type="GO" id="GO:0005777">
    <property type="term" value="C:peroxisome"/>
    <property type="evidence" value="ECO:0007669"/>
    <property type="project" value="TreeGrafter"/>
</dbReference>
<dbReference type="EMBL" id="JAAOIC020000041">
    <property type="protein sequence ID" value="KAG8038768.1"/>
    <property type="molecule type" value="Genomic_DNA"/>
</dbReference>
<dbReference type="CDD" id="cd00870">
    <property type="entry name" value="PI3Ka_III"/>
    <property type="match status" value="1"/>
</dbReference>
<dbReference type="InterPro" id="IPR057756">
    <property type="entry name" value="PI3-kinase_type3/VPS34_cat"/>
</dbReference>
<dbReference type="GO" id="GO:0000407">
    <property type="term" value="C:phagophore assembly site"/>
    <property type="evidence" value="ECO:0007669"/>
    <property type="project" value="TreeGrafter"/>
</dbReference>
<dbReference type="CDD" id="cd08397">
    <property type="entry name" value="C2_PI3K_class_III"/>
    <property type="match status" value="1"/>
</dbReference>
<gene>
    <name evidence="14" type="ORF">G9C98_000323</name>
</gene>
<dbReference type="SMART" id="SM00146">
    <property type="entry name" value="PI3Kc"/>
    <property type="match status" value="1"/>
</dbReference>
<reference evidence="14" key="2">
    <citation type="submission" date="2021-04" db="EMBL/GenBank/DDBJ databases">
        <title>Genome-wide patterns of bracovirus chromosomal integration into multiple host tissues during parasitism.</title>
        <authorList>
            <person name="Chebbi M.A.C."/>
        </authorList>
    </citation>
    <scope>NUCLEOTIDE SEQUENCE</scope>
    <source>
        <tissue evidence="14">Whole body</tissue>
    </source>
</reference>
<sequence length="881" mass="100209">MDNINDKFSYVYSSSLDTRIQIKIGTLEGVRQRPEYDKLLLDPMIKFSGLYGGAGGGRGDLAASLQIWGGGRPLALPVHTAYKHFSVRWNWNQWVTLPISYSDLPRDAQLAITIYDCAGPGRQIAVGGTTISLFGKHGVFRQGMLDLRVWPNVEADGSVPTTTQGKARDTEKEQMQRFAKLAKKHRNGQMPRVDWLDRLAFREIEVINEREKRESNYLYLTVEFPEVTMDGLPYSIVYYEKDGDEVVQHRAQPDVVTIPDYEILAENLVEAKHHKLARSLRSGGNTREVKPTSSVRDALNTILGYPPTTALTTEEQDLIWKFRYYLSTQKKALTKFVKCVNWKVAGEERQALEMLASWSPPDPEDALELLGPAFTHPAVRRYAIARLNQANDDDLMLYLLQLVQALKYENFESIKAANLKIVRESEKIERMDKSEHSNNSMSTSSESETNQSLSSQESPMDLASFLITRACQNSTLANYLYWYLAIECEDQPDPAITVKQDTRVREMYVTVMKMFSMALTQGNVIWQKRKAFLARQKLFIDQLVALVKVVARESGNRKRKTDRLKALLSEQDQNFKINFSNFEPIPFPLDPEISIKGIIPDKASLFKSALMPSKLTFLTTNNTEYIAIFKYGDDLRQDQLILQTIALMDKLLRRENLDLKLTPYRVLATSTRHGFLQFIESTTVAEVLASEGSILSFFRKHHPSETGPYGIAPEVMDTYVRSCAGYCIITYVLGVGDRHLDNLLLTTSGKLFHIDFGYILGRDPKPLPPPMKLSKEMVEAMGGVGSEHYHEFRKQCYTAFLHLRRHANLILNLFSLMVDASVPDIALEPDKAVKKVQDKLRLDLSDEEAVHYVQNLLDLSVTAVMAALVEQLHKFAQYWRK</sequence>
<dbReference type="CDD" id="cd00896">
    <property type="entry name" value="PI3Kc_III"/>
    <property type="match status" value="1"/>
</dbReference>
<evidence type="ECO:0000256" key="1">
    <source>
        <dbReference type="ARBA" id="ARBA00012073"/>
    </source>
</evidence>
<dbReference type="GO" id="GO:0006897">
    <property type="term" value="P:endocytosis"/>
    <property type="evidence" value="ECO:0007669"/>
    <property type="project" value="TreeGrafter"/>
</dbReference>
<keyword evidence="4 8" id="KW-0547">Nucleotide-binding</keyword>
<name>A0A8J5R503_9HYME</name>
<evidence type="ECO:0000256" key="5">
    <source>
        <dbReference type="ARBA" id="ARBA00022777"/>
    </source>
</evidence>
<protein>
    <recommendedName>
        <fullName evidence="2 8">Phosphatidylinositol 3-kinase catalytic subunit type 3</fullName>
        <ecNumber evidence="1 8">2.7.1.137</ecNumber>
    </recommendedName>
</protein>
<dbReference type="PROSITE" id="PS00916">
    <property type="entry name" value="PI3_4_KINASE_2"/>
    <property type="match status" value="1"/>
</dbReference>
<dbReference type="Proteomes" id="UP000729913">
    <property type="component" value="Unassembled WGS sequence"/>
</dbReference>
<feature type="compositionally biased region" description="Low complexity" evidence="10">
    <location>
        <begin position="437"/>
        <end position="454"/>
    </location>
</feature>
<dbReference type="InterPro" id="IPR001263">
    <property type="entry name" value="PI3K_accessory_dom"/>
</dbReference>
<feature type="domain" description="PI3K/PI4K catalytic" evidence="11">
    <location>
        <begin position="599"/>
        <end position="865"/>
    </location>
</feature>
<keyword evidence="15" id="KW-1185">Reference proteome</keyword>
<evidence type="ECO:0000256" key="8">
    <source>
        <dbReference type="PIRNR" id="PIRNR000587"/>
    </source>
</evidence>
<keyword evidence="5 8" id="KW-0418">Kinase</keyword>
<dbReference type="SMART" id="SM00145">
    <property type="entry name" value="PI3Ka"/>
    <property type="match status" value="1"/>
</dbReference>
<evidence type="ECO:0000256" key="4">
    <source>
        <dbReference type="ARBA" id="ARBA00022741"/>
    </source>
</evidence>
<dbReference type="InterPro" id="IPR000403">
    <property type="entry name" value="PI3/4_kinase_cat_dom"/>
</dbReference>
<dbReference type="SMART" id="SM00142">
    <property type="entry name" value="PI3K_C2"/>
    <property type="match status" value="1"/>
</dbReference>
<comment type="caution">
    <text evidence="14">The sequence shown here is derived from an EMBL/GenBank/DDBJ whole genome shotgun (WGS) entry which is preliminary data.</text>
</comment>
<dbReference type="GO" id="GO:0016303">
    <property type="term" value="F:1-phosphatidylinositol-3-kinase activity"/>
    <property type="evidence" value="ECO:0007669"/>
    <property type="project" value="UniProtKB-EC"/>
</dbReference>
<dbReference type="Pfam" id="PF00454">
    <property type="entry name" value="PI3_PI4_kinase"/>
    <property type="match status" value="1"/>
</dbReference>
<evidence type="ECO:0000313" key="14">
    <source>
        <dbReference type="EMBL" id="KAG8038768.1"/>
    </source>
</evidence>
<dbReference type="PROSITE" id="PS51545">
    <property type="entry name" value="PIK_HELICAL"/>
    <property type="match status" value="1"/>
</dbReference>
<evidence type="ECO:0000256" key="10">
    <source>
        <dbReference type="SAM" id="MobiDB-lite"/>
    </source>
</evidence>
<reference evidence="14" key="1">
    <citation type="submission" date="2020-03" db="EMBL/GenBank/DDBJ databases">
        <authorList>
            <person name="Chebbi M.A."/>
            <person name="Drezen J.M."/>
        </authorList>
    </citation>
    <scope>NUCLEOTIDE SEQUENCE</scope>
    <source>
        <tissue evidence="14">Whole body</tissue>
    </source>
</reference>
<feature type="region of interest" description="Disordered" evidence="10">
    <location>
        <begin position="429"/>
        <end position="454"/>
    </location>
</feature>
<dbReference type="Pfam" id="PF00792">
    <property type="entry name" value="PI3K_C2"/>
    <property type="match status" value="1"/>
</dbReference>
<dbReference type="InterPro" id="IPR015433">
    <property type="entry name" value="PI3/4_kinase"/>
</dbReference>
<evidence type="ECO:0000256" key="6">
    <source>
        <dbReference type="ARBA" id="ARBA00022840"/>
    </source>
</evidence>
<dbReference type="GO" id="GO:0048015">
    <property type="term" value="P:phosphatidylinositol-mediated signaling"/>
    <property type="evidence" value="ECO:0007669"/>
    <property type="project" value="TreeGrafter"/>
</dbReference>
<evidence type="ECO:0000259" key="11">
    <source>
        <dbReference type="PROSITE" id="PS50290"/>
    </source>
</evidence>
<proteinExistence type="inferred from homology"/>
<comment type="similarity">
    <text evidence="8 9">Belongs to the PI3/PI4-kinase family.</text>
</comment>
<evidence type="ECO:0000256" key="9">
    <source>
        <dbReference type="PROSITE-ProRule" id="PRU00880"/>
    </source>
</evidence>
<dbReference type="GO" id="GO:0034271">
    <property type="term" value="C:phosphatidylinositol 3-kinase complex, class III, type I"/>
    <property type="evidence" value="ECO:0007669"/>
    <property type="project" value="TreeGrafter"/>
</dbReference>
<feature type="domain" description="PIK helical" evidence="12">
    <location>
        <begin position="285"/>
        <end position="510"/>
    </location>
</feature>
<dbReference type="GO" id="GO:0034272">
    <property type="term" value="C:phosphatidylinositol 3-kinase complex, class III, type II"/>
    <property type="evidence" value="ECO:0007669"/>
    <property type="project" value="TreeGrafter"/>
</dbReference>
<dbReference type="PANTHER" id="PTHR10048">
    <property type="entry name" value="PHOSPHATIDYLINOSITOL KINASE"/>
    <property type="match status" value="1"/>
</dbReference>
<dbReference type="InterPro" id="IPR008290">
    <property type="entry name" value="PI3K_Vps34"/>
</dbReference>
<dbReference type="PROSITE" id="PS51547">
    <property type="entry name" value="C2_PI3K"/>
    <property type="match status" value="1"/>
</dbReference>
<evidence type="ECO:0000259" key="13">
    <source>
        <dbReference type="PROSITE" id="PS51547"/>
    </source>
</evidence>
<dbReference type="GO" id="GO:0005524">
    <property type="term" value="F:ATP binding"/>
    <property type="evidence" value="ECO:0007669"/>
    <property type="project" value="UniProtKB-KW"/>
</dbReference>
<dbReference type="GO" id="GO:0000045">
    <property type="term" value="P:autophagosome assembly"/>
    <property type="evidence" value="ECO:0007669"/>
    <property type="project" value="TreeGrafter"/>
</dbReference>
<dbReference type="OrthoDB" id="67688at2759"/>
<organism evidence="14 15">
    <name type="scientific">Cotesia typhae</name>
    <dbReference type="NCBI Taxonomy" id="2053667"/>
    <lineage>
        <taxon>Eukaryota</taxon>
        <taxon>Metazoa</taxon>
        <taxon>Ecdysozoa</taxon>
        <taxon>Arthropoda</taxon>
        <taxon>Hexapoda</taxon>
        <taxon>Insecta</taxon>
        <taxon>Pterygota</taxon>
        <taxon>Neoptera</taxon>
        <taxon>Endopterygota</taxon>
        <taxon>Hymenoptera</taxon>
        <taxon>Apocrita</taxon>
        <taxon>Ichneumonoidea</taxon>
        <taxon>Braconidae</taxon>
        <taxon>Microgastrinae</taxon>
        <taxon>Cotesia</taxon>
    </lineage>
</organism>
<dbReference type="AlphaFoldDB" id="A0A8J5R503"/>
<dbReference type="InterPro" id="IPR018936">
    <property type="entry name" value="PI3/4_kinase_CS"/>
</dbReference>
<comment type="catalytic activity">
    <reaction evidence="7">
        <text>a 1,2-diacyl-sn-glycero-3-phospho-(1D-myo-inositol) + ATP = a 1,2-diacyl-sn-glycero-3-phospho-(1D-myo-inositol-3-phosphate) + ADP + H(+)</text>
        <dbReference type="Rhea" id="RHEA:12709"/>
        <dbReference type="ChEBI" id="CHEBI:15378"/>
        <dbReference type="ChEBI" id="CHEBI:30616"/>
        <dbReference type="ChEBI" id="CHEBI:57880"/>
        <dbReference type="ChEBI" id="CHEBI:58088"/>
        <dbReference type="ChEBI" id="CHEBI:456216"/>
        <dbReference type="EC" id="2.7.1.137"/>
    </reaction>
    <physiologicalReaction direction="left-to-right" evidence="7">
        <dbReference type="Rhea" id="RHEA:12710"/>
    </physiologicalReaction>
</comment>
<evidence type="ECO:0000313" key="15">
    <source>
        <dbReference type="Proteomes" id="UP000729913"/>
    </source>
</evidence>
<evidence type="ECO:0000256" key="2">
    <source>
        <dbReference type="ARBA" id="ARBA00019787"/>
    </source>
</evidence>
<dbReference type="FunFam" id="3.30.1010.10:FF:000002">
    <property type="entry name" value="Phosphatidylinositol 3-kinase catalytic subunit type 3"/>
    <property type="match status" value="1"/>
</dbReference>
<evidence type="ECO:0000259" key="12">
    <source>
        <dbReference type="PROSITE" id="PS51545"/>
    </source>
</evidence>
<dbReference type="PROSITE" id="PS50290">
    <property type="entry name" value="PI3_4_KINASE_3"/>
    <property type="match status" value="1"/>
</dbReference>
<dbReference type="Pfam" id="PF00613">
    <property type="entry name" value="PI3Ka"/>
    <property type="match status" value="1"/>
</dbReference>
<evidence type="ECO:0000256" key="3">
    <source>
        <dbReference type="ARBA" id="ARBA00022679"/>
    </source>
</evidence>
<feature type="domain" description="C2 PI3K-type" evidence="13">
    <location>
        <begin position="36"/>
        <end position="191"/>
    </location>
</feature>